<dbReference type="AlphaFoldDB" id="A0A7C5QM74"/>
<reference evidence="7" key="1">
    <citation type="journal article" date="2020" name="mSystems">
        <title>Genome- and Community-Level Interaction Insights into Carbon Utilization and Element Cycling Functions of Hydrothermarchaeota in Hydrothermal Sediment.</title>
        <authorList>
            <person name="Zhou Z."/>
            <person name="Liu Y."/>
            <person name="Xu W."/>
            <person name="Pan J."/>
            <person name="Luo Z.H."/>
            <person name="Li M."/>
        </authorList>
    </citation>
    <scope>NUCLEOTIDE SEQUENCE [LARGE SCALE GENOMIC DNA]</scope>
    <source>
        <strain evidence="7">SpSt-1056</strain>
    </source>
</reference>
<dbReference type="InterPro" id="IPR019020">
    <property type="entry name" value="Cyt-c552/DMSO_Rdtase_haem-bd"/>
</dbReference>
<accession>A0A7C5QM74</accession>
<evidence type="ECO:0000256" key="3">
    <source>
        <dbReference type="ARBA" id="ARBA00022723"/>
    </source>
</evidence>
<evidence type="ECO:0000256" key="2">
    <source>
        <dbReference type="ARBA" id="ARBA00022617"/>
    </source>
</evidence>
<gene>
    <name evidence="7" type="ORF">ENM11_00665</name>
</gene>
<feature type="domain" description="Cytochrome c-552/DMSO reductase-like haem-binding" evidence="6">
    <location>
        <begin position="83"/>
        <end position="183"/>
    </location>
</feature>
<dbReference type="Gene3D" id="2.60.40.1190">
    <property type="match status" value="1"/>
</dbReference>
<evidence type="ECO:0000256" key="5">
    <source>
        <dbReference type="ARBA" id="ARBA00023004"/>
    </source>
</evidence>
<name>A0A7C5QM74_CALS0</name>
<evidence type="ECO:0000256" key="1">
    <source>
        <dbReference type="ARBA" id="ARBA00022448"/>
    </source>
</evidence>
<evidence type="ECO:0000313" key="7">
    <source>
        <dbReference type="EMBL" id="HHK67655.1"/>
    </source>
</evidence>
<dbReference type="Pfam" id="PF09459">
    <property type="entry name" value="EB_dh"/>
    <property type="match status" value="1"/>
</dbReference>
<sequence length="333" mass="36662">MKTWRRRAMLRLASDKAKPLSKVDRFFLPAVAVSSLATALLAAFYKQFESVLKPAQATTRQQPIADVIAYRVPKAPISDPDSPVWGTIKEYRINLADQTITRPLKTTVPKQPITVKAVYDDEWIAFLLIFPSDKPSKQAIKVNEFRDACAVLLARHPAKPEVRFMGTADNPATILHWKADWQADVEEGFQDIEKAFPNVAADFYPPLKGAVADGKPPKTVDIMSGAVRWLAGLNAGNPISEPVKKSPVEKIVGKGPGTIATTPTQDAVGWGRWLDGHWRVVLAKKLRASDSNVGEISLEPGNVYAAAFTVWFGGERDRGGRKNPSMLQTLLLQ</sequence>
<keyword evidence="1" id="KW-0813">Transport</keyword>
<keyword evidence="3" id="KW-0479">Metal-binding</keyword>
<organism evidence="7">
    <name type="scientific">Caldiarchaeum subterraneum</name>
    <dbReference type="NCBI Taxonomy" id="311458"/>
    <lineage>
        <taxon>Archaea</taxon>
        <taxon>Nitrososphaerota</taxon>
        <taxon>Candidatus Caldarchaeales</taxon>
        <taxon>Candidatus Caldarchaeaceae</taxon>
        <taxon>Candidatus Caldarchaeum</taxon>
    </lineage>
</organism>
<proteinExistence type="predicted"/>
<keyword evidence="2" id="KW-0349">Heme</keyword>
<keyword evidence="4" id="KW-0249">Electron transport</keyword>
<comment type="caution">
    <text evidence="7">The sequence shown here is derived from an EMBL/GenBank/DDBJ whole genome shotgun (WGS) entry which is preliminary data.</text>
</comment>
<dbReference type="EMBL" id="DRWN01000009">
    <property type="protein sequence ID" value="HHK67655.1"/>
    <property type="molecule type" value="Genomic_DNA"/>
</dbReference>
<protein>
    <recommendedName>
        <fullName evidence="6">Cytochrome c-552/DMSO reductase-like haem-binding domain-containing protein</fullName>
    </recommendedName>
</protein>
<dbReference type="GO" id="GO:0020037">
    <property type="term" value="F:heme binding"/>
    <property type="evidence" value="ECO:0007669"/>
    <property type="project" value="InterPro"/>
</dbReference>
<keyword evidence="5" id="KW-0408">Iron</keyword>
<evidence type="ECO:0000259" key="6">
    <source>
        <dbReference type="Pfam" id="PF09459"/>
    </source>
</evidence>
<dbReference type="GO" id="GO:0046872">
    <property type="term" value="F:metal ion binding"/>
    <property type="evidence" value="ECO:0007669"/>
    <property type="project" value="UniProtKB-KW"/>
</dbReference>
<evidence type="ECO:0000256" key="4">
    <source>
        <dbReference type="ARBA" id="ARBA00022982"/>
    </source>
</evidence>